<dbReference type="AlphaFoldDB" id="F4S9K5"/>
<keyword evidence="2" id="KW-0689">Ribosomal protein</keyword>
<dbReference type="Proteomes" id="UP000001072">
    <property type="component" value="Unassembled WGS sequence"/>
</dbReference>
<dbReference type="InterPro" id="IPR037147">
    <property type="entry name" value="Ribosomal_bL28_sf"/>
</dbReference>
<dbReference type="Pfam" id="PF00830">
    <property type="entry name" value="Ribosomal_L28"/>
    <property type="match status" value="1"/>
</dbReference>
<dbReference type="InParanoid" id="F4S9K5"/>
<evidence type="ECO:0000256" key="2">
    <source>
        <dbReference type="ARBA" id="ARBA00022980"/>
    </source>
</evidence>
<evidence type="ECO:0000313" key="6">
    <source>
        <dbReference type="EMBL" id="EGF98654.1"/>
    </source>
</evidence>
<dbReference type="eggNOG" id="KOG3278">
    <property type="taxonomic scope" value="Eukaryota"/>
</dbReference>
<dbReference type="Gene3D" id="2.30.170.40">
    <property type="entry name" value="Ribosomal protein L28/L24"/>
    <property type="match status" value="1"/>
</dbReference>
<organism evidence="7">
    <name type="scientific">Melampsora larici-populina (strain 98AG31 / pathotype 3-4-7)</name>
    <name type="common">Poplar leaf rust fungus</name>
    <dbReference type="NCBI Taxonomy" id="747676"/>
    <lineage>
        <taxon>Eukaryota</taxon>
        <taxon>Fungi</taxon>
        <taxon>Dikarya</taxon>
        <taxon>Basidiomycota</taxon>
        <taxon>Pucciniomycotina</taxon>
        <taxon>Pucciniomycetes</taxon>
        <taxon>Pucciniales</taxon>
        <taxon>Melampsoraceae</taxon>
        <taxon>Melampsora</taxon>
    </lineage>
</organism>
<comment type="similarity">
    <text evidence="1">Belongs to the bacterial ribosomal protein bL28 family.</text>
</comment>
<dbReference type="EMBL" id="GL883171">
    <property type="protein sequence ID" value="EGF98654.1"/>
    <property type="molecule type" value="Genomic_DNA"/>
</dbReference>
<reference evidence="7" key="1">
    <citation type="journal article" date="2011" name="Proc. Natl. Acad. Sci. U.S.A.">
        <title>Obligate biotrophy features unraveled by the genomic analysis of rust fungi.</title>
        <authorList>
            <person name="Duplessis S."/>
            <person name="Cuomo C.A."/>
            <person name="Lin Y.-C."/>
            <person name="Aerts A."/>
            <person name="Tisserant E."/>
            <person name="Veneault-Fourrey C."/>
            <person name="Joly D.L."/>
            <person name="Hacquard S."/>
            <person name="Amselem J."/>
            <person name="Cantarel B.L."/>
            <person name="Chiu R."/>
            <person name="Coutinho P.M."/>
            <person name="Feau N."/>
            <person name="Field M."/>
            <person name="Frey P."/>
            <person name="Gelhaye E."/>
            <person name="Goldberg J."/>
            <person name="Grabherr M.G."/>
            <person name="Kodira C.D."/>
            <person name="Kohler A."/>
            <person name="Kuees U."/>
            <person name="Lindquist E.A."/>
            <person name="Lucas S.M."/>
            <person name="Mago R."/>
            <person name="Mauceli E."/>
            <person name="Morin E."/>
            <person name="Murat C."/>
            <person name="Pangilinan J.L."/>
            <person name="Park R."/>
            <person name="Pearson M."/>
            <person name="Quesneville H."/>
            <person name="Rouhier N."/>
            <person name="Sakthikumar S."/>
            <person name="Salamov A.A."/>
            <person name="Schmutz J."/>
            <person name="Selles B."/>
            <person name="Shapiro H."/>
            <person name="Tanguay P."/>
            <person name="Tuskan G.A."/>
            <person name="Henrissat B."/>
            <person name="Van de Peer Y."/>
            <person name="Rouze P."/>
            <person name="Ellis J.G."/>
            <person name="Dodds P.N."/>
            <person name="Schein J.E."/>
            <person name="Zhong S."/>
            <person name="Hamelin R.C."/>
            <person name="Grigoriev I.V."/>
            <person name="Szabo L.J."/>
            <person name="Martin F."/>
        </authorList>
    </citation>
    <scope>NUCLEOTIDE SEQUENCE [LARGE SCALE GENOMIC DNA]</scope>
    <source>
        <strain evidence="7">98AG31 / pathotype 3-4-7</strain>
    </source>
</reference>
<keyword evidence="3" id="KW-0687">Ribonucleoprotein</keyword>
<dbReference type="GeneID" id="18928755"/>
<dbReference type="GO" id="GO:0003735">
    <property type="term" value="F:structural constituent of ribosome"/>
    <property type="evidence" value="ECO:0007669"/>
    <property type="project" value="InterPro"/>
</dbReference>
<dbReference type="SUPFAM" id="SSF143800">
    <property type="entry name" value="L28p-like"/>
    <property type="match status" value="1"/>
</dbReference>
<dbReference type="OrthoDB" id="361870at2759"/>
<evidence type="ECO:0000256" key="4">
    <source>
        <dbReference type="ARBA" id="ARBA00035269"/>
    </source>
</evidence>
<dbReference type="VEuPathDB" id="FungiDB:MELLADRAFT_50935"/>
<evidence type="ECO:0000256" key="5">
    <source>
        <dbReference type="SAM" id="MobiDB-lite"/>
    </source>
</evidence>
<dbReference type="RefSeq" id="XP_007418042.1">
    <property type="nucleotide sequence ID" value="XM_007417980.1"/>
</dbReference>
<dbReference type="InterPro" id="IPR034704">
    <property type="entry name" value="Ribosomal_bL28/bL31-like_sf"/>
</dbReference>
<dbReference type="HOGENOM" id="CLU_1090450_0_0_1"/>
<gene>
    <name evidence="6" type="ORF">MELLADRAFT_50935</name>
</gene>
<evidence type="ECO:0000256" key="3">
    <source>
        <dbReference type="ARBA" id="ARBA00023274"/>
    </source>
</evidence>
<dbReference type="GO" id="GO:0005762">
    <property type="term" value="C:mitochondrial large ribosomal subunit"/>
    <property type="evidence" value="ECO:0007669"/>
    <property type="project" value="TreeGrafter"/>
</dbReference>
<accession>F4S9K5</accession>
<protein>
    <recommendedName>
        <fullName evidence="4">Large ribosomal subunit protein bL28m</fullName>
    </recommendedName>
</protein>
<dbReference type="FunFam" id="2.30.170.40:FF:000003">
    <property type="entry name" value="54S ribosomal protein L24"/>
    <property type="match status" value="1"/>
</dbReference>
<proteinExistence type="inferred from homology"/>
<keyword evidence="7" id="KW-1185">Reference proteome</keyword>
<dbReference type="InterPro" id="IPR026569">
    <property type="entry name" value="Ribosomal_bL28"/>
</dbReference>
<dbReference type="STRING" id="747676.F4S9K5"/>
<dbReference type="PANTHER" id="PTHR13528:SF2">
    <property type="entry name" value="LARGE RIBOSOMAL SUBUNIT PROTEIN BL28M"/>
    <property type="match status" value="1"/>
</dbReference>
<feature type="region of interest" description="Disordered" evidence="5">
    <location>
        <begin position="224"/>
        <end position="244"/>
    </location>
</feature>
<dbReference type="PANTHER" id="PTHR13528">
    <property type="entry name" value="39S RIBOSOMAL PROTEIN L28, MITOCHONDRIAL"/>
    <property type="match status" value="1"/>
</dbReference>
<name>F4S9K5_MELLP</name>
<dbReference type="KEGG" id="mlr:MELLADRAFT_50935"/>
<sequence length="244" mass="28038">MMKNLLRRFLSTNLKYSHSNQNFIKSNISTTSNQTQTQSQTQSPISYGVTYVPPLKITRQHTKRADYGLYDGLKVKAGDNIPKSKHRTKRVWNPNVQKSSLWSEVLNQSLQLKLTTAALKTIDKVGGLDRYVLQMSDQRLGGTGIRIRELVISAMKAKLKLSKGFTRPIPECEVWRIPQWQDSIERSDRLIIRKMVPSINVHQIKVFPRRLNVDGKLEKGSLNDLFQRGQKGSQTSRRSTHPRR</sequence>
<evidence type="ECO:0000256" key="1">
    <source>
        <dbReference type="ARBA" id="ARBA00008760"/>
    </source>
</evidence>
<evidence type="ECO:0000313" key="7">
    <source>
        <dbReference type="Proteomes" id="UP000001072"/>
    </source>
</evidence>